<dbReference type="Pfam" id="PF04965">
    <property type="entry name" value="GPW_gp25"/>
    <property type="match status" value="1"/>
</dbReference>
<reference evidence="2" key="1">
    <citation type="journal article" date="2021" name="Proc. Natl. Acad. Sci. U.S.A.">
        <title>A Catalog of Tens of Thousands of Viruses from Human Metagenomes Reveals Hidden Associations with Chronic Diseases.</title>
        <authorList>
            <person name="Tisza M.J."/>
            <person name="Buck C.B."/>
        </authorList>
    </citation>
    <scope>NUCLEOTIDE SEQUENCE</scope>
    <source>
        <strain evidence="2">CtcT39</strain>
    </source>
</reference>
<accession>A0A8S5UB89</accession>
<sequence>MPQSSEVLTLDDSPVIIGAAGMDSVRQCLRTILRTLTYSVPMDRGFANDGEMIDSPAPGKTAHLAASLIDAIEKYEPRVSVASVTFEPLTEEQHMQGIVRPVVRFSLREGVEL</sequence>
<feature type="domain" description="IraD/Gp25-like" evidence="1">
    <location>
        <begin position="21"/>
        <end position="108"/>
    </location>
</feature>
<organism evidence="2">
    <name type="scientific">Caudovirales sp. ctcT39</name>
    <dbReference type="NCBI Taxonomy" id="2825769"/>
    <lineage>
        <taxon>Viruses</taxon>
        <taxon>Duplodnaviria</taxon>
        <taxon>Heunggongvirae</taxon>
        <taxon>Uroviricota</taxon>
        <taxon>Caudoviricetes</taxon>
    </lineage>
</organism>
<evidence type="ECO:0000259" key="1">
    <source>
        <dbReference type="Pfam" id="PF04965"/>
    </source>
</evidence>
<proteinExistence type="predicted"/>
<dbReference type="Gene3D" id="3.10.450.40">
    <property type="match status" value="1"/>
</dbReference>
<dbReference type="InterPro" id="IPR007048">
    <property type="entry name" value="IraD/Gp25-like"/>
</dbReference>
<dbReference type="EMBL" id="BK016061">
    <property type="protein sequence ID" value="DAF91757.1"/>
    <property type="molecule type" value="Genomic_DNA"/>
</dbReference>
<evidence type="ECO:0000313" key="2">
    <source>
        <dbReference type="EMBL" id="DAF91757.1"/>
    </source>
</evidence>
<dbReference type="SUPFAM" id="SSF160719">
    <property type="entry name" value="gpW/gp25-like"/>
    <property type="match status" value="1"/>
</dbReference>
<protein>
    <submittedName>
        <fullName evidence="2">Baseplate assembly protein</fullName>
    </submittedName>
</protein>
<name>A0A8S5UB89_9CAUD</name>